<feature type="domain" description="Methyltransferase type 11" evidence="2">
    <location>
        <begin position="119"/>
        <end position="200"/>
    </location>
</feature>
<dbReference type="KEGG" id="pfer:IRI77_34480"/>
<accession>A0A7S7NQ89</accession>
<feature type="transmembrane region" description="Helical" evidence="1">
    <location>
        <begin position="31"/>
        <end position="52"/>
    </location>
</feature>
<evidence type="ECO:0000256" key="1">
    <source>
        <dbReference type="SAM" id="Phobius"/>
    </source>
</evidence>
<keyword evidence="1" id="KW-1133">Transmembrane helix</keyword>
<dbReference type="InterPro" id="IPR029063">
    <property type="entry name" value="SAM-dependent_MTases_sf"/>
</dbReference>
<protein>
    <submittedName>
        <fullName evidence="3">Class I SAM-dependent methyltransferase</fullName>
    </submittedName>
</protein>
<dbReference type="GO" id="GO:0008757">
    <property type="term" value="F:S-adenosylmethionine-dependent methyltransferase activity"/>
    <property type="evidence" value="ECO:0007669"/>
    <property type="project" value="InterPro"/>
</dbReference>
<evidence type="ECO:0000313" key="4">
    <source>
        <dbReference type="Proteomes" id="UP000593892"/>
    </source>
</evidence>
<keyword evidence="1" id="KW-0472">Membrane</keyword>
<keyword evidence="1" id="KW-0812">Transmembrane</keyword>
<evidence type="ECO:0000313" key="3">
    <source>
        <dbReference type="EMBL" id="QOY87792.1"/>
    </source>
</evidence>
<dbReference type="SUPFAM" id="SSF53335">
    <property type="entry name" value="S-adenosyl-L-methionine-dependent methyltransferases"/>
    <property type="match status" value="1"/>
</dbReference>
<gene>
    <name evidence="3" type="ORF">IRI77_34480</name>
</gene>
<organism evidence="3 4">
    <name type="scientific">Paludibaculum fermentans</name>
    <dbReference type="NCBI Taxonomy" id="1473598"/>
    <lineage>
        <taxon>Bacteria</taxon>
        <taxon>Pseudomonadati</taxon>
        <taxon>Acidobacteriota</taxon>
        <taxon>Terriglobia</taxon>
        <taxon>Bryobacterales</taxon>
        <taxon>Bryobacteraceae</taxon>
        <taxon>Paludibaculum</taxon>
    </lineage>
</organism>
<dbReference type="Proteomes" id="UP000593892">
    <property type="component" value="Chromosome"/>
</dbReference>
<evidence type="ECO:0000259" key="2">
    <source>
        <dbReference type="Pfam" id="PF08241"/>
    </source>
</evidence>
<dbReference type="Gene3D" id="3.40.50.150">
    <property type="entry name" value="Vaccinia Virus protein VP39"/>
    <property type="match status" value="1"/>
</dbReference>
<dbReference type="GO" id="GO:0032259">
    <property type="term" value="P:methylation"/>
    <property type="evidence" value="ECO:0007669"/>
    <property type="project" value="UniProtKB-KW"/>
</dbReference>
<name>A0A7S7NQ89_PALFE</name>
<dbReference type="RefSeq" id="WP_194449459.1">
    <property type="nucleotide sequence ID" value="NZ_CP063849.1"/>
</dbReference>
<sequence length="331" mass="36898">MAALETRPEPGAAVALATALRKIRNRRRMTWVLVGLLVAYLGLCLSQFPFAYDEGYSVLETAKTVAFYEKAYSSPAAGVLAGENDIYVKTATEAARAAQIPRRVGEFVARYHLEGKKALEVGAGRGYLQDQVTDYTGLDISPTAGRYFHKPFVMGSATAMPFAENTFDAGWSIWVLEHVPNPEQALREIRRVSKDGAVLFLLPSWDAPPWAAQGYDVRPYSDFGPGGKIYKALLPLRWSNLFWLLTRPPIRALREGSTAATGQISWLRYTRLVPNYKHYWEADSDAVNLLDRGEMALWFSSRGDECLNCRGGPLSPLPDNGLELVIRIHKR</sequence>
<keyword evidence="3" id="KW-0808">Transferase</keyword>
<dbReference type="AlphaFoldDB" id="A0A7S7NQ89"/>
<dbReference type="Pfam" id="PF08241">
    <property type="entry name" value="Methyltransf_11"/>
    <property type="match status" value="1"/>
</dbReference>
<dbReference type="PANTHER" id="PTHR43591">
    <property type="entry name" value="METHYLTRANSFERASE"/>
    <property type="match status" value="1"/>
</dbReference>
<keyword evidence="4" id="KW-1185">Reference proteome</keyword>
<dbReference type="CDD" id="cd02440">
    <property type="entry name" value="AdoMet_MTases"/>
    <property type="match status" value="1"/>
</dbReference>
<reference evidence="3 4" key="1">
    <citation type="submission" date="2020-10" db="EMBL/GenBank/DDBJ databases">
        <title>Complete genome sequence of Paludibaculum fermentans P105T, a facultatively anaerobic acidobacterium capable of dissimilatory Fe(III) reduction.</title>
        <authorList>
            <person name="Dedysh S.N."/>
            <person name="Beletsky A.V."/>
            <person name="Kulichevskaya I.S."/>
            <person name="Mardanov A.V."/>
            <person name="Ravin N.V."/>
        </authorList>
    </citation>
    <scope>NUCLEOTIDE SEQUENCE [LARGE SCALE GENOMIC DNA]</scope>
    <source>
        <strain evidence="3 4">P105</strain>
    </source>
</reference>
<proteinExistence type="predicted"/>
<keyword evidence="3" id="KW-0489">Methyltransferase</keyword>
<dbReference type="EMBL" id="CP063849">
    <property type="protein sequence ID" value="QOY87792.1"/>
    <property type="molecule type" value="Genomic_DNA"/>
</dbReference>
<dbReference type="InterPro" id="IPR013216">
    <property type="entry name" value="Methyltransf_11"/>
</dbReference>